<evidence type="ECO:0000259" key="1">
    <source>
        <dbReference type="Pfam" id="PF13614"/>
    </source>
</evidence>
<reference evidence="2" key="2">
    <citation type="journal article" date="2021" name="Microbiome">
        <title>Successional dynamics and alternative stable states in a saline activated sludge microbial community over 9 years.</title>
        <authorList>
            <person name="Wang Y."/>
            <person name="Ye J."/>
            <person name="Ju F."/>
            <person name="Liu L."/>
            <person name="Boyd J.A."/>
            <person name="Deng Y."/>
            <person name="Parks D.H."/>
            <person name="Jiang X."/>
            <person name="Yin X."/>
            <person name="Woodcroft B.J."/>
            <person name="Tyson G.W."/>
            <person name="Hugenholtz P."/>
            <person name="Polz M.F."/>
            <person name="Zhang T."/>
        </authorList>
    </citation>
    <scope>NUCLEOTIDE SEQUENCE</scope>
    <source>
        <strain evidence="2">HKST-UBA13</strain>
    </source>
</reference>
<gene>
    <name evidence="2" type="ORF">KC678_02475</name>
</gene>
<dbReference type="Pfam" id="PF13614">
    <property type="entry name" value="AAA_31"/>
    <property type="match status" value="1"/>
</dbReference>
<dbReference type="CDD" id="cd02042">
    <property type="entry name" value="ParAB_family"/>
    <property type="match status" value="1"/>
</dbReference>
<evidence type="ECO:0000313" key="3">
    <source>
        <dbReference type="Proteomes" id="UP000775877"/>
    </source>
</evidence>
<dbReference type="PANTHER" id="PTHR13696">
    <property type="entry name" value="P-LOOP CONTAINING NUCLEOSIDE TRIPHOSPHATE HYDROLASE"/>
    <property type="match status" value="1"/>
</dbReference>
<dbReference type="EMBL" id="JAGQLJ010000048">
    <property type="protein sequence ID" value="MCA9381105.1"/>
    <property type="molecule type" value="Genomic_DNA"/>
</dbReference>
<dbReference type="AlphaFoldDB" id="A0A955I904"/>
<protein>
    <submittedName>
        <fullName evidence="2">ParA family protein</fullName>
    </submittedName>
</protein>
<dbReference type="InterPro" id="IPR027417">
    <property type="entry name" value="P-loop_NTPase"/>
</dbReference>
<organism evidence="2 3">
    <name type="scientific">Candidatus Dojkabacteria bacterium</name>
    <dbReference type="NCBI Taxonomy" id="2099670"/>
    <lineage>
        <taxon>Bacteria</taxon>
        <taxon>Candidatus Dojkabacteria</taxon>
    </lineage>
</organism>
<reference evidence="2" key="1">
    <citation type="submission" date="2020-04" db="EMBL/GenBank/DDBJ databases">
        <authorList>
            <person name="Zhang T."/>
        </authorList>
    </citation>
    <scope>NUCLEOTIDE SEQUENCE</scope>
    <source>
        <strain evidence="2">HKST-UBA13</strain>
    </source>
</reference>
<sequence>MIIAVTNQKGGVGKTTSVLNIGVFLAKKGKKVLLVDIDPQANLTSGLGIERDRENDGFISIYDILVNQEEVKSSIKSSRVENLSVIPSSIELAGAEVEMVNAMSRESVLKKALDQIKDEYDYIIIDCPPSLGLLTINSQVAADLVVIPVQAEYYALEGLGQLMNTIKLVKSNLNPNLDIGGVVLTMFDSRTNLSKDIALELKNHFDDKLFDTLVPRNIKLSEAPSHGLAIVEYEPDSTGAQAYDRLTQEIIERFEKNNSKDLVRPSFSNN</sequence>
<proteinExistence type="predicted"/>
<feature type="domain" description="AAA" evidence="1">
    <location>
        <begin position="2"/>
        <end position="179"/>
    </location>
</feature>
<dbReference type="FunFam" id="3.40.50.300:FF:000285">
    <property type="entry name" value="Sporulation initiation inhibitor Soj"/>
    <property type="match status" value="1"/>
</dbReference>
<dbReference type="PANTHER" id="PTHR13696:SF52">
    <property type="entry name" value="PARA FAMILY PROTEIN CT_582"/>
    <property type="match status" value="1"/>
</dbReference>
<name>A0A955I904_9BACT</name>
<evidence type="ECO:0000313" key="2">
    <source>
        <dbReference type="EMBL" id="MCA9381105.1"/>
    </source>
</evidence>
<comment type="caution">
    <text evidence="2">The sequence shown here is derived from an EMBL/GenBank/DDBJ whole genome shotgun (WGS) entry which is preliminary data.</text>
</comment>
<dbReference type="Proteomes" id="UP000775877">
    <property type="component" value="Unassembled WGS sequence"/>
</dbReference>
<dbReference type="InterPro" id="IPR050678">
    <property type="entry name" value="DNA_Partitioning_ATPase"/>
</dbReference>
<dbReference type="SUPFAM" id="SSF52540">
    <property type="entry name" value="P-loop containing nucleoside triphosphate hydrolases"/>
    <property type="match status" value="1"/>
</dbReference>
<accession>A0A955I904</accession>
<dbReference type="InterPro" id="IPR025669">
    <property type="entry name" value="AAA_dom"/>
</dbReference>
<dbReference type="Gene3D" id="3.40.50.300">
    <property type="entry name" value="P-loop containing nucleotide triphosphate hydrolases"/>
    <property type="match status" value="1"/>
</dbReference>